<dbReference type="InterPro" id="IPR033479">
    <property type="entry name" value="dCache_1"/>
</dbReference>
<dbReference type="Pfam" id="PF02518">
    <property type="entry name" value="HATPase_c"/>
    <property type="match status" value="1"/>
</dbReference>
<evidence type="ECO:0000256" key="3">
    <source>
        <dbReference type="ARBA" id="ARBA00012438"/>
    </source>
</evidence>
<evidence type="ECO:0000256" key="10">
    <source>
        <dbReference type="ARBA" id="ARBA00023136"/>
    </source>
</evidence>
<keyword evidence="9 12" id="KW-1133">Transmembrane helix</keyword>
<evidence type="ECO:0000256" key="2">
    <source>
        <dbReference type="ARBA" id="ARBA00004651"/>
    </source>
</evidence>
<dbReference type="Pfam" id="PF00512">
    <property type="entry name" value="HisKA"/>
    <property type="match status" value="1"/>
</dbReference>
<evidence type="ECO:0000256" key="11">
    <source>
        <dbReference type="SAM" id="MobiDB-lite"/>
    </source>
</evidence>
<dbReference type="PANTHER" id="PTHR43047">
    <property type="entry name" value="TWO-COMPONENT HISTIDINE PROTEIN KINASE"/>
    <property type="match status" value="1"/>
</dbReference>
<organism evidence="15 16">
    <name type="scientific">Rhodoplanes azumiensis</name>
    <dbReference type="NCBI Taxonomy" id="1897628"/>
    <lineage>
        <taxon>Bacteria</taxon>
        <taxon>Pseudomonadati</taxon>
        <taxon>Pseudomonadota</taxon>
        <taxon>Alphaproteobacteria</taxon>
        <taxon>Hyphomicrobiales</taxon>
        <taxon>Nitrobacteraceae</taxon>
        <taxon>Rhodoplanes</taxon>
    </lineage>
</organism>
<dbReference type="Pfam" id="PF00672">
    <property type="entry name" value="HAMP"/>
    <property type="match status" value="1"/>
</dbReference>
<keyword evidence="10 12" id="KW-0472">Membrane</keyword>
<accession>A0ABW5ALP4</accession>
<dbReference type="Gene3D" id="1.10.287.130">
    <property type="match status" value="1"/>
</dbReference>
<dbReference type="PANTHER" id="PTHR43047:SF63">
    <property type="entry name" value="HISTIDINE KINASE"/>
    <property type="match status" value="1"/>
</dbReference>
<dbReference type="Pfam" id="PF02743">
    <property type="entry name" value="dCache_1"/>
    <property type="match status" value="1"/>
</dbReference>
<dbReference type="CDD" id="cd18774">
    <property type="entry name" value="PDC2_HK_sensor"/>
    <property type="match status" value="1"/>
</dbReference>
<keyword evidence="6" id="KW-0808">Transferase</keyword>
<keyword evidence="7 12" id="KW-0812">Transmembrane</keyword>
<dbReference type="EC" id="2.7.13.3" evidence="3"/>
<dbReference type="PROSITE" id="PS50109">
    <property type="entry name" value="HIS_KIN"/>
    <property type="match status" value="1"/>
</dbReference>
<evidence type="ECO:0000256" key="1">
    <source>
        <dbReference type="ARBA" id="ARBA00000085"/>
    </source>
</evidence>
<feature type="domain" description="Histidine kinase" evidence="13">
    <location>
        <begin position="392"/>
        <end position="610"/>
    </location>
</feature>
<evidence type="ECO:0000259" key="13">
    <source>
        <dbReference type="PROSITE" id="PS50109"/>
    </source>
</evidence>
<dbReference type="InterPro" id="IPR003660">
    <property type="entry name" value="HAMP_dom"/>
</dbReference>
<evidence type="ECO:0000256" key="5">
    <source>
        <dbReference type="ARBA" id="ARBA00022553"/>
    </source>
</evidence>
<evidence type="ECO:0000313" key="15">
    <source>
        <dbReference type="EMBL" id="MFD2183883.1"/>
    </source>
</evidence>
<dbReference type="InterPro" id="IPR005467">
    <property type="entry name" value="His_kinase_dom"/>
</dbReference>
<dbReference type="SMART" id="SM00387">
    <property type="entry name" value="HATPase_c"/>
    <property type="match status" value="1"/>
</dbReference>
<evidence type="ECO:0000256" key="4">
    <source>
        <dbReference type="ARBA" id="ARBA00022475"/>
    </source>
</evidence>
<comment type="catalytic activity">
    <reaction evidence="1">
        <text>ATP + protein L-histidine = ADP + protein N-phospho-L-histidine.</text>
        <dbReference type="EC" id="2.7.13.3"/>
    </reaction>
</comment>
<feature type="transmembrane region" description="Helical" evidence="12">
    <location>
        <begin position="280"/>
        <end position="306"/>
    </location>
</feature>
<name>A0ABW5ALP4_9BRAD</name>
<comment type="caution">
    <text evidence="15">The sequence shown here is derived from an EMBL/GenBank/DDBJ whole genome shotgun (WGS) entry which is preliminary data.</text>
</comment>
<evidence type="ECO:0000313" key="16">
    <source>
        <dbReference type="Proteomes" id="UP001597314"/>
    </source>
</evidence>
<dbReference type="CDD" id="cd00082">
    <property type="entry name" value="HisKA"/>
    <property type="match status" value="1"/>
</dbReference>
<dbReference type="SMART" id="SM00304">
    <property type="entry name" value="HAMP"/>
    <property type="match status" value="1"/>
</dbReference>
<sequence length="645" mass="68846">MRTRLRGGLFGKYVGTFVGFAVFVLLVNGVLEVGFTYRETAATVVKLETEKAETAATRVAQQIAEIERQIAWTTRASAGVAQRRNDYVSLLRQVPAIDELMQIDGTGRELLRVSRFSVEAIAGTDFSRDPRFVQASARQVWIGPVTFRNEVDPYVAIAVAHSGQDAGVTVAEVDLRFLRDLIAPFAVGDQGYAYVLGTRGRLVAATDGLKAPRGSDLGGLPQVAEAVAEVAARPGGGATGIAAFGRDLADRSVLAAAVAIPRTDWLMVVEQPLAEAFKPFYVLLLRIAGLILVCILLAVLTGVLLARRMVVPIRALSAGAAHFAEGDFSHRIAVRTGDEIEALADEFNHMAAQLDQSYARLEQTVAARTRELAERSRQLELANEHKSQFFANMSHELRTPLNAVLGYAELLVDGLYGDLPPKAIEVLERVQANGRHLLGLINDVLDLSKIEAGQLALSPDVYSMRGVVEQVVAATESLARAKGLELTADIADDLPLGHGDERRLTQVFLNIVGNAIKFTEHGTVAVRVAATDGRFVVTVRDTGPGIAPEDRRRVFDAFQQVDNSTTRQKGGTGLGLAIARRLVEMHGGTITLDSEVGVGSTFVVQVPVKAEIAHPAAEPAIGDARAGPAAPGEATVTTPATGAGP</sequence>
<dbReference type="GO" id="GO:0016301">
    <property type="term" value="F:kinase activity"/>
    <property type="evidence" value="ECO:0007669"/>
    <property type="project" value="UniProtKB-KW"/>
</dbReference>
<dbReference type="RefSeq" id="WP_378479034.1">
    <property type="nucleotide sequence ID" value="NZ_JBHUIW010000021.1"/>
</dbReference>
<dbReference type="Gene3D" id="3.30.565.10">
    <property type="entry name" value="Histidine kinase-like ATPase, C-terminal domain"/>
    <property type="match status" value="1"/>
</dbReference>
<dbReference type="InterPro" id="IPR004358">
    <property type="entry name" value="Sig_transdc_His_kin-like_C"/>
</dbReference>
<dbReference type="SUPFAM" id="SSF47384">
    <property type="entry name" value="Homodimeric domain of signal transducing histidine kinase"/>
    <property type="match status" value="1"/>
</dbReference>
<reference evidence="16" key="1">
    <citation type="journal article" date="2019" name="Int. J. Syst. Evol. Microbiol.">
        <title>The Global Catalogue of Microorganisms (GCM) 10K type strain sequencing project: providing services to taxonomists for standard genome sequencing and annotation.</title>
        <authorList>
            <consortium name="The Broad Institute Genomics Platform"/>
            <consortium name="The Broad Institute Genome Sequencing Center for Infectious Disease"/>
            <person name="Wu L."/>
            <person name="Ma J."/>
        </authorList>
    </citation>
    <scope>NUCLEOTIDE SEQUENCE [LARGE SCALE GENOMIC DNA]</scope>
    <source>
        <strain evidence="16">CGMCC 1.6774</strain>
    </source>
</reference>
<dbReference type="CDD" id="cd16922">
    <property type="entry name" value="HATPase_EvgS-ArcB-TorS-like"/>
    <property type="match status" value="1"/>
</dbReference>
<keyword evidence="4" id="KW-1003">Cell membrane</keyword>
<evidence type="ECO:0000256" key="9">
    <source>
        <dbReference type="ARBA" id="ARBA00022989"/>
    </source>
</evidence>
<evidence type="ECO:0000259" key="14">
    <source>
        <dbReference type="PROSITE" id="PS50885"/>
    </source>
</evidence>
<evidence type="ECO:0000256" key="7">
    <source>
        <dbReference type="ARBA" id="ARBA00022692"/>
    </source>
</evidence>
<dbReference type="InterPro" id="IPR003661">
    <property type="entry name" value="HisK_dim/P_dom"/>
</dbReference>
<dbReference type="InterPro" id="IPR036890">
    <property type="entry name" value="HATPase_C_sf"/>
</dbReference>
<dbReference type="PRINTS" id="PR00344">
    <property type="entry name" value="BCTRLSENSOR"/>
</dbReference>
<feature type="region of interest" description="Disordered" evidence="11">
    <location>
        <begin position="619"/>
        <end position="645"/>
    </location>
</feature>
<dbReference type="InterPro" id="IPR003594">
    <property type="entry name" value="HATPase_dom"/>
</dbReference>
<evidence type="ECO:0000256" key="8">
    <source>
        <dbReference type="ARBA" id="ARBA00022777"/>
    </source>
</evidence>
<dbReference type="SMART" id="SM00388">
    <property type="entry name" value="HisKA"/>
    <property type="match status" value="1"/>
</dbReference>
<gene>
    <name evidence="15" type="ORF">ACFSOX_17140</name>
</gene>
<dbReference type="Gene3D" id="6.10.340.10">
    <property type="match status" value="1"/>
</dbReference>
<protein>
    <recommendedName>
        <fullName evidence="3">histidine kinase</fullName>
        <ecNumber evidence="3">2.7.13.3</ecNumber>
    </recommendedName>
</protein>
<feature type="transmembrane region" description="Helical" evidence="12">
    <location>
        <begin position="12"/>
        <end position="31"/>
    </location>
</feature>
<dbReference type="Gene3D" id="3.30.450.20">
    <property type="entry name" value="PAS domain"/>
    <property type="match status" value="1"/>
</dbReference>
<dbReference type="SUPFAM" id="SSF158472">
    <property type="entry name" value="HAMP domain-like"/>
    <property type="match status" value="1"/>
</dbReference>
<evidence type="ECO:0000256" key="6">
    <source>
        <dbReference type="ARBA" id="ARBA00022679"/>
    </source>
</evidence>
<dbReference type="PROSITE" id="PS50885">
    <property type="entry name" value="HAMP"/>
    <property type="match status" value="1"/>
</dbReference>
<dbReference type="CDD" id="cd06225">
    <property type="entry name" value="HAMP"/>
    <property type="match status" value="1"/>
</dbReference>
<proteinExistence type="predicted"/>
<keyword evidence="8 15" id="KW-0418">Kinase</keyword>
<dbReference type="SUPFAM" id="SSF55874">
    <property type="entry name" value="ATPase domain of HSP90 chaperone/DNA topoisomerase II/histidine kinase"/>
    <property type="match status" value="1"/>
</dbReference>
<dbReference type="Proteomes" id="UP001597314">
    <property type="component" value="Unassembled WGS sequence"/>
</dbReference>
<comment type="subcellular location">
    <subcellularLocation>
        <location evidence="2">Cell membrane</location>
        <topology evidence="2">Multi-pass membrane protein</topology>
    </subcellularLocation>
</comment>
<dbReference type="EMBL" id="JBHUIW010000021">
    <property type="protein sequence ID" value="MFD2183883.1"/>
    <property type="molecule type" value="Genomic_DNA"/>
</dbReference>
<dbReference type="InterPro" id="IPR036097">
    <property type="entry name" value="HisK_dim/P_sf"/>
</dbReference>
<keyword evidence="16" id="KW-1185">Reference proteome</keyword>
<feature type="domain" description="HAMP" evidence="14">
    <location>
        <begin position="307"/>
        <end position="359"/>
    </location>
</feature>
<keyword evidence="5" id="KW-0597">Phosphoprotein</keyword>
<evidence type="ECO:0000256" key="12">
    <source>
        <dbReference type="SAM" id="Phobius"/>
    </source>
</evidence>